<gene>
    <name evidence="3" type="ORF">VOLCADRAFT_55328</name>
</gene>
<feature type="region of interest" description="Disordered" evidence="1">
    <location>
        <begin position="129"/>
        <end position="167"/>
    </location>
</feature>
<sequence>DDAMPCRDQAEADATHGVALANIFVDAPYNRTGFTLVSTQADRLTAAIVRLSRAALQLRDLRSHVATHPRLGIVDHISLHPLGSLSESAVAATAVAGQKPLEPAPALPVYLYGFAHPSRRCLSEVRRQLGSNGNGTYQPQPQPPPLPDPDDLLRFPPDLGPSEPPPQSGLVTIGAVPWVVNYNVPLQDVDLAEAKWLARAVSERGGGLPGVEAMALKHADDTVEVACNLLDETLSSPHAVQARLEALASSRGLDQWAVLWGYRTNKSPEELLHAAAAALAAKAAEQRRRGG</sequence>
<dbReference type="OrthoDB" id="48036at2759"/>
<dbReference type="RefSeq" id="XP_002946272.1">
    <property type="nucleotide sequence ID" value="XM_002946226.1"/>
</dbReference>
<dbReference type="Gene3D" id="3.30.990.10">
    <property type="entry name" value="Formiminotransferase, N-terminal subdomain"/>
    <property type="match status" value="1"/>
</dbReference>
<dbReference type="PANTHER" id="PTHR12234:SF1">
    <property type="entry name" value="FORMIMINOTRANSFERASE N-TERMINAL SUBDOMAIN-CONTAINING PROTEIN"/>
    <property type="match status" value="1"/>
</dbReference>
<dbReference type="InterPro" id="IPR037064">
    <property type="entry name" value="Formiminotransferase_N_sf"/>
</dbReference>
<dbReference type="eggNOG" id="ENOG502QS19">
    <property type="taxonomic scope" value="Eukaryota"/>
</dbReference>
<dbReference type="SMART" id="SM01222">
    <property type="entry name" value="FTCD_N"/>
    <property type="match status" value="1"/>
</dbReference>
<dbReference type="KEGG" id="vcn:VOLCADRAFT_55328"/>
<evidence type="ECO:0000313" key="4">
    <source>
        <dbReference type="Proteomes" id="UP000001058"/>
    </source>
</evidence>
<organism evidence="4">
    <name type="scientific">Volvox carteri f. nagariensis</name>
    <dbReference type="NCBI Taxonomy" id="3068"/>
    <lineage>
        <taxon>Eukaryota</taxon>
        <taxon>Viridiplantae</taxon>
        <taxon>Chlorophyta</taxon>
        <taxon>core chlorophytes</taxon>
        <taxon>Chlorophyceae</taxon>
        <taxon>CS clade</taxon>
        <taxon>Chlamydomonadales</taxon>
        <taxon>Volvocaceae</taxon>
        <taxon>Volvox</taxon>
    </lineage>
</organism>
<dbReference type="GO" id="GO:0005542">
    <property type="term" value="F:folic acid binding"/>
    <property type="evidence" value="ECO:0007669"/>
    <property type="project" value="InterPro"/>
</dbReference>
<dbReference type="STRING" id="3068.D8TIL8"/>
<feature type="domain" description="Formiminotransferase N-terminal subdomain" evidence="2">
    <location>
        <begin position="3"/>
        <end position="177"/>
    </location>
</feature>
<dbReference type="InterPro" id="IPR022384">
    <property type="entry name" value="FormiminoTrfase_cat_dom_sf"/>
</dbReference>
<dbReference type="GO" id="GO:0016740">
    <property type="term" value="F:transferase activity"/>
    <property type="evidence" value="ECO:0007669"/>
    <property type="project" value="InterPro"/>
</dbReference>
<dbReference type="Pfam" id="PF07837">
    <property type="entry name" value="FTCD_N"/>
    <property type="match status" value="1"/>
</dbReference>
<dbReference type="SUPFAM" id="SSF55116">
    <property type="entry name" value="Formiminotransferase domain of formiminotransferase-cyclodeaminase"/>
    <property type="match status" value="2"/>
</dbReference>
<dbReference type="InParanoid" id="D8TIL8"/>
<dbReference type="InterPro" id="IPR037070">
    <property type="entry name" value="Formiminotransferase_C_sf"/>
</dbReference>
<dbReference type="PANTHER" id="PTHR12234">
    <property type="entry name" value="FORMIMINOTRANSFERASE-CYCLODEAMINASE"/>
    <property type="match status" value="1"/>
</dbReference>
<evidence type="ECO:0000259" key="2">
    <source>
        <dbReference type="SMART" id="SM01222"/>
    </source>
</evidence>
<keyword evidence="4" id="KW-1185">Reference proteome</keyword>
<feature type="compositionally biased region" description="Pro residues" evidence="1">
    <location>
        <begin position="158"/>
        <end position="167"/>
    </location>
</feature>
<dbReference type="InterPro" id="IPR012886">
    <property type="entry name" value="Formiminotransferase_N"/>
</dbReference>
<feature type="non-terminal residue" evidence="3">
    <location>
        <position position="1"/>
    </location>
</feature>
<name>D8TIL8_VOLCA</name>
<evidence type="ECO:0000256" key="1">
    <source>
        <dbReference type="SAM" id="MobiDB-lite"/>
    </source>
</evidence>
<dbReference type="AlphaFoldDB" id="D8TIL8"/>
<dbReference type="EMBL" id="GL378323">
    <property type="protein sequence ID" value="EFJ53267.1"/>
    <property type="molecule type" value="Genomic_DNA"/>
</dbReference>
<dbReference type="Proteomes" id="UP000001058">
    <property type="component" value="Unassembled WGS sequence"/>
</dbReference>
<protein>
    <recommendedName>
        <fullName evidence="2">Formiminotransferase N-terminal subdomain domain-containing protein</fullName>
    </recommendedName>
</protein>
<dbReference type="InterPro" id="IPR051623">
    <property type="entry name" value="FTCD"/>
</dbReference>
<proteinExistence type="predicted"/>
<dbReference type="Gene3D" id="3.30.70.670">
    <property type="entry name" value="Formiminotransferase, C-terminal subdomain"/>
    <property type="match status" value="1"/>
</dbReference>
<dbReference type="GeneID" id="9625329"/>
<reference evidence="3 4" key="1">
    <citation type="journal article" date="2010" name="Science">
        <title>Genomic analysis of organismal complexity in the multicellular green alga Volvox carteri.</title>
        <authorList>
            <person name="Prochnik S.E."/>
            <person name="Umen J."/>
            <person name="Nedelcu A.M."/>
            <person name="Hallmann A."/>
            <person name="Miller S.M."/>
            <person name="Nishii I."/>
            <person name="Ferris P."/>
            <person name="Kuo A."/>
            <person name="Mitros T."/>
            <person name="Fritz-Laylin L.K."/>
            <person name="Hellsten U."/>
            <person name="Chapman J."/>
            <person name="Simakov O."/>
            <person name="Rensing S.A."/>
            <person name="Terry A."/>
            <person name="Pangilinan J."/>
            <person name="Kapitonov V."/>
            <person name="Jurka J."/>
            <person name="Salamov A."/>
            <person name="Shapiro H."/>
            <person name="Schmutz J."/>
            <person name="Grimwood J."/>
            <person name="Lindquist E."/>
            <person name="Lucas S."/>
            <person name="Grigoriev I.V."/>
            <person name="Schmitt R."/>
            <person name="Kirk D."/>
            <person name="Rokhsar D.S."/>
        </authorList>
    </citation>
    <scope>NUCLEOTIDE SEQUENCE [LARGE SCALE GENOMIC DNA]</scope>
    <source>
        <strain evidence="4">f. Nagariensis / Eve</strain>
    </source>
</reference>
<evidence type="ECO:0000313" key="3">
    <source>
        <dbReference type="EMBL" id="EFJ53267.1"/>
    </source>
</evidence>
<accession>D8TIL8</accession>